<dbReference type="GO" id="GO:0005886">
    <property type="term" value="C:plasma membrane"/>
    <property type="evidence" value="ECO:0007669"/>
    <property type="project" value="TreeGrafter"/>
</dbReference>
<evidence type="ECO:0000256" key="14">
    <source>
        <dbReference type="ARBA" id="ARBA00022967"/>
    </source>
</evidence>
<dbReference type="SUPFAM" id="SSF81653">
    <property type="entry name" value="Calcium ATPase, transduction domain A"/>
    <property type="match status" value="1"/>
</dbReference>
<reference evidence="25" key="1">
    <citation type="submission" date="2021-02" db="EMBL/GenBank/DDBJ databases">
        <authorList>
            <person name="Nowell W R."/>
        </authorList>
    </citation>
    <scope>NUCLEOTIDE SEQUENCE</scope>
</reference>
<feature type="binding site" evidence="20">
    <location>
        <position position="1471"/>
    </location>
    <ligand>
        <name>ATP</name>
        <dbReference type="ChEBI" id="CHEBI:30616"/>
    </ligand>
</feature>
<keyword evidence="5" id="KW-0963">Cytoplasm</keyword>
<dbReference type="Pfam" id="PF11987">
    <property type="entry name" value="IF-2"/>
    <property type="match status" value="1"/>
</dbReference>
<dbReference type="Pfam" id="PF13246">
    <property type="entry name" value="Cation_ATPase"/>
    <property type="match status" value="1"/>
</dbReference>
<keyword evidence="15 22" id="KW-1133">Transmembrane helix</keyword>
<evidence type="ECO:0000256" key="23">
    <source>
        <dbReference type="SAM" id="MobiDB-lite"/>
    </source>
</evidence>
<dbReference type="Gene3D" id="2.40.30.10">
    <property type="entry name" value="Translation factors"/>
    <property type="match status" value="1"/>
</dbReference>
<feature type="transmembrane region" description="Helical" evidence="22">
    <location>
        <begin position="1665"/>
        <end position="1685"/>
    </location>
</feature>
<dbReference type="InterPro" id="IPR027417">
    <property type="entry name" value="P-loop_NTPase"/>
</dbReference>
<dbReference type="GO" id="GO:0016887">
    <property type="term" value="F:ATP hydrolysis activity"/>
    <property type="evidence" value="ECO:0007669"/>
    <property type="project" value="InterPro"/>
</dbReference>
<dbReference type="Pfam" id="PF16212">
    <property type="entry name" value="PhoLip_ATPase_C"/>
    <property type="match status" value="1"/>
</dbReference>
<dbReference type="EMBL" id="CAJNOG010000417">
    <property type="protein sequence ID" value="CAF1230943.1"/>
    <property type="molecule type" value="Genomic_DNA"/>
</dbReference>
<accession>A0A814YJW2</accession>
<dbReference type="InterPro" id="IPR000795">
    <property type="entry name" value="T_Tr_GTP-bd_dom"/>
</dbReference>
<comment type="similarity">
    <text evidence="3">Belongs to the TRAFAC class translation factor GTPase superfamily. Classic translation factor GTPase family. IF-2 subfamily.</text>
</comment>
<comment type="caution">
    <text evidence="25">The sequence shown here is derived from an EMBL/GenBank/DDBJ whole genome shotgun (WGS) entry which is preliminary data.</text>
</comment>
<evidence type="ECO:0000256" key="21">
    <source>
        <dbReference type="PIRSR" id="PIRSR606539-3"/>
    </source>
</evidence>
<dbReference type="InterPro" id="IPR023115">
    <property type="entry name" value="TIF_IF2_dom3"/>
</dbReference>
<dbReference type="GO" id="GO:0000287">
    <property type="term" value="F:magnesium ion binding"/>
    <property type="evidence" value="ECO:0007669"/>
    <property type="project" value="UniProtKB-UniRule"/>
</dbReference>
<dbReference type="SFLD" id="SFLDS00003">
    <property type="entry name" value="Haloacid_Dehalogenase"/>
    <property type="match status" value="1"/>
</dbReference>
<dbReference type="Gene3D" id="3.40.50.300">
    <property type="entry name" value="P-loop containing nucleotide triphosphate hydrolases"/>
    <property type="match status" value="1"/>
</dbReference>
<keyword evidence="11 20" id="KW-0067">ATP-binding</keyword>
<dbReference type="EC" id="7.6.2.1" evidence="22"/>
<dbReference type="GO" id="GO:0045332">
    <property type="term" value="P:phospholipid translocation"/>
    <property type="evidence" value="ECO:0007669"/>
    <property type="project" value="TreeGrafter"/>
</dbReference>
<evidence type="ECO:0000259" key="24">
    <source>
        <dbReference type="PROSITE" id="PS51722"/>
    </source>
</evidence>
<evidence type="ECO:0000256" key="16">
    <source>
        <dbReference type="ARBA" id="ARBA00023134"/>
    </source>
</evidence>
<feature type="binding site" evidence="20">
    <location>
        <position position="1319"/>
    </location>
    <ligand>
        <name>ATP</name>
        <dbReference type="ChEBI" id="CHEBI:30616"/>
    </ligand>
</feature>
<feature type="transmembrane region" description="Helical" evidence="22">
    <location>
        <begin position="1607"/>
        <end position="1628"/>
    </location>
</feature>
<dbReference type="InterPro" id="IPR023298">
    <property type="entry name" value="ATPase_P-typ_TM_dom_sf"/>
</dbReference>
<evidence type="ECO:0000256" key="6">
    <source>
        <dbReference type="ARBA" id="ARBA00022540"/>
    </source>
</evidence>
<dbReference type="NCBIfam" id="TIGR00231">
    <property type="entry name" value="small_GTP"/>
    <property type="match status" value="1"/>
</dbReference>
<feature type="transmembrane region" description="Helical" evidence="22">
    <location>
        <begin position="946"/>
        <end position="967"/>
    </location>
</feature>
<keyword evidence="7 22" id="KW-0812">Transmembrane</keyword>
<sequence length="1741" mass="198700">MSNTNTKMSLSKATNVAEEINNIDTTEKKTNDRISAKKKNVPNSKILNLIKEQQQARRDAELKADEEAKENQRLQEESDRKKQEELLLLEKKREKKRDAKKKRIQRQKQEGLYLTKEQREKHHRAQIQFESIGIHVPPRTNAQQSGIQKRILYNDFQKTNLSYITTPSTEDENSDEENICEEDSVQTKDILRAPVICVLGHVDAGKTTILDNLRRTHVQDNEAGGITQQMGATNVPLDTIVERTKMSRKLISRQGDFMRPGLLIIDTPGHAIFQNLRSRGSSLCDLAILVVDIMNGLQAQTIESIRLLIDRQTPFIIALNKIDLLYGWKSNKEKDVESVLEEQDSFTQNHFEKRYDEIIVQFAKQGLNVALYYKNPNPNEYYSMVPTSARSGDGMGSLIAMIIETSQTNLAKHISYTNELQATVMEVKAIHGLGTTIDVALINGCLSVGDKIVVGGQEGPIVTQIRRLLIPESNQELRDTNQYENKDKVMGTCVVKIAARDLEKSLAGLPLFIARTHDEIDYFKNEIELILTTVLNSFKLKDNGVYIQASTLGSLEAFLELLKIQKIPCSGVNIGPVHRKDVLRASTQLENDIKWATILAFDVKIEKDAQDYAKTMGVKIFQNDEIYNLCSMFVAYQNQLIKENQDKYRHLAPKRSETNDDQTTTIENKDYHIYYNATPDTESSLWIAIKNRRTHSTKSNRIRTTRYNILTFIPKNLFEQFHRIANIYFAILIGLNWVPVINAISKTVAFIPLTVILIITAVKDLVEDLKRWRSDVNINKQKAEVYDKTLQTFIECQWQDLSVGDIIRVRIDQTVPADILLLSSVSSEHTCYLDTAAIDGETNLKQKSIPSCFFNSIKPEEMNFELQCDPPNDDIYHFHGRTILSSGTNIYSCDNNNILLRGCVLRITDYIDGIIIYAGNQTKIIKSSKTSSSKHALIERYINRDVLFSSLILIFLCLLGAGLSLRWEHSFGNQWRFVTFLIDNPSIDAASHFFASALRFMILFQVLVPIALYVSLDIVRVLQMYTIARDKNLKYEHPISCRTFTINEDLGQIGYIFSDKTGTITQNKLVFKAVSINGLQYANRSELPEKIDPIIHHFLTALAICNTSFIVHEHRELMHDINYQPKYEGDNADDLVLCQAASDFGVRMISRSAQTIIVRYIDSTDTEKHDIEYEILCLIPFDSTRKRMSIIVRVNNDIFLYIKGAETSIWSNLNDSNDADMKLTTEQHSLGFAEQGYRSLLVAYRQIPLEEYENWFEQYRFAANSLDKREDAISDVATQIEVNLMLTGLTAVEDKLQEGVPRTIATLRCAGIKIWLLTGDKQATALSTAQAASLVNIPQTINSDCTPSMLTWDFDVTTHTHMIYYSSQLIEMDQQLGNRDRRISNEIRTGETIARMSEVIAAQTHPVCLVVTGDDLSIILQYKPKEFIRAAAQCQSVLFCRVSATQKRELVTIAKSVFKHRILAIGDGANDVGMIRESHCGVAVFGREGSQAVAAGDFAVDRFECLRYLLLVHGAWCFTRTSELILYTFMHNCQYVLVIFYHQIFNGYSGEVSIHSFYIILYTSLFTVLPQCAAALFDQHVPAERALREPQLYQYTLHGKSYTMSSYWINMFDAVWQSAIIFFISYYSYRHESEIDRLSFGFSLVFSMIITSLIHVFLQTRRIDWSVVGSTILSFLVFLGFTLVFDATCINCIPAESPYKVSYRTFRESQFWFTNIFIIITAMLPRFTFKCVYNTLRNPFR</sequence>
<dbReference type="InterPro" id="IPR032631">
    <property type="entry name" value="P-type_ATPase_N"/>
</dbReference>
<feature type="binding site" evidence="20">
    <location>
        <position position="1318"/>
    </location>
    <ligand>
        <name>ATP</name>
        <dbReference type="ChEBI" id="CHEBI:30616"/>
    </ligand>
</feature>
<keyword evidence="13" id="KW-0648">Protein biosynthesis</keyword>
<dbReference type="CDD" id="cd01887">
    <property type="entry name" value="IF2_eIF5B"/>
    <property type="match status" value="1"/>
</dbReference>
<comment type="similarity">
    <text evidence="4 22">Belongs to the cation transport ATPase (P-type) (TC 3.A.3) family. Type IV subfamily.</text>
</comment>
<comment type="subcellular location">
    <subcellularLocation>
        <location evidence="2">Cytoplasm</location>
    </subcellularLocation>
    <subcellularLocation>
        <location evidence="1 22">Membrane</location>
        <topology evidence="1 22">Multi-pass membrane protein</topology>
    </subcellularLocation>
</comment>
<dbReference type="InterPro" id="IPR006539">
    <property type="entry name" value="P-type_ATPase_IV"/>
</dbReference>
<proteinExistence type="inferred from homology"/>
<dbReference type="Gene3D" id="3.40.50.10050">
    <property type="entry name" value="Translation initiation factor IF- 2, domain 3"/>
    <property type="match status" value="1"/>
</dbReference>
<dbReference type="PROSITE" id="PS51722">
    <property type="entry name" value="G_TR_2"/>
    <property type="match status" value="1"/>
</dbReference>
<evidence type="ECO:0000256" key="15">
    <source>
        <dbReference type="ARBA" id="ARBA00022989"/>
    </source>
</evidence>
<feature type="binding site" evidence="20">
    <location>
        <position position="1060"/>
    </location>
    <ligand>
        <name>ATP</name>
        <dbReference type="ChEBI" id="CHEBI:30616"/>
    </ligand>
</feature>
<dbReference type="SUPFAM" id="SSF52540">
    <property type="entry name" value="P-loop containing nucleoside triphosphate hydrolases"/>
    <property type="match status" value="1"/>
</dbReference>
<feature type="compositionally biased region" description="Polar residues" evidence="23">
    <location>
        <begin position="1"/>
        <end position="14"/>
    </location>
</feature>
<feature type="transmembrane region" description="Helical" evidence="22">
    <location>
        <begin position="1640"/>
        <end position="1658"/>
    </location>
</feature>
<feature type="binding site" evidence="21">
    <location>
        <position position="1061"/>
    </location>
    <ligand>
        <name>Mg(2+)</name>
        <dbReference type="ChEBI" id="CHEBI:18420"/>
    </ligand>
</feature>
<feature type="domain" description="Tr-type G" evidence="24">
    <location>
        <begin position="191"/>
        <end position="410"/>
    </location>
</feature>
<evidence type="ECO:0000256" key="11">
    <source>
        <dbReference type="ARBA" id="ARBA00022840"/>
    </source>
</evidence>
<feature type="transmembrane region" description="Helical" evidence="22">
    <location>
        <begin position="1556"/>
        <end position="1577"/>
    </location>
</feature>
<dbReference type="SUPFAM" id="SSF81665">
    <property type="entry name" value="Calcium ATPase, transmembrane domain M"/>
    <property type="match status" value="1"/>
</dbReference>
<feature type="binding site" evidence="20">
    <location>
        <position position="1061"/>
    </location>
    <ligand>
        <name>ATP</name>
        <dbReference type="ChEBI" id="CHEBI:30616"/>
    </ligand>
</feature>
<dbReference type="GO" id="GO:0005524">
    <property type="term" value="F:ATP binding"/>
    <property type="evidence" value="ECO:0007669"/>
    <property type="project" value="UniProtKB-UniRule"/>
</dbReference>
<feature type="transmembrane region" description="Helical" evidence="22">
    <location>
        <begin position="747"/>
        <end position="766"/>
    </location>
</feature>
<comment type="cofactor">
    <cofactor evidence="21">
        <name>Mg(2+)</name>
        <dbReference type="ChEBI" id="CHEBI:18420"/>
    </cofactor>
</comment>
<dbReference type="Gene3D" id="3.40.1110.10">
    <property type="entry name" value="Calcium-transporting ATPase, cytoplasmic domain N"/>
    <property type="match status" value="1"/>
</dbReference>
<keyword evidence="16" id="KW-0342">GTP-binding</keyword>
<dbReference type="SUPFAM" id="SSF52156">
    <property type="entry name" value="Initiation factor IF2/eIF5b, domain 3"/>
    <property type="match status" value="1"/>
</dbReference>
<feature type="binding site" evidence="20">
    <location>
        <position position="1447"/>
    </location>
    <ligand>
        <name>ATP</name>
        <dbReference type="ChEBI" id="CHEBI:30616"/>
    </ligand>
</feature>
<evidence type="ECO:0000256" key="2">
    <source>
        <dbReference type="ARBA" id="ARBA00004496"/>
    </source>
</evidence>
<evidence type="ECO:0000256" key="9">
    <source>
        <dbReference type="ARBA" id="ARBA00022741"/>
    </source>
</evidence>
<dbReference type="FunFam" id="3.40.50.10050:FF:000002">
    <property type="entry name" value="Eukaryotic translation initiation factor 5B"/>
    <property type="match status" value="1"/>
</dbReference>
<dbReference type="InterPro" id="IPR023214">
    <property type="entry name" value="HAD_sf"/>
</dbReference>
<dbReference type="GO" id="GO:0003743">
    <property type="term" value="F:translation initiation factor activity"/>
    <property type="evidence" value="ECO:0007669"/>
    <property type="project" value="UniProtKB-KW"/>
</dbReference>
<comment type="catalytic activity">
    <reaction evidence="18 22">
        <text>ATP + H2O + phospholipidSide 1 = ADP + phosphate + phospholipidSide 2.</text>
        <dbReference type="EC" id="7.6.2.1"/>
    </reaction>
</comment>
<dbReference type="Gene3D" id="2.70.150.10">
    <property type="entry name" value="Calcium-transporting ATPase, cytoplasmic transduction domain A"/>
    <property type="match status" value="1"/>
</dbReference>
<evidence type="ECO:0000256" key="8">
    <source>
        <dbReference type="ARBA" id="ARBA00022723"/>
    </source>
</evidence>
<feature type="compositionally biased region" description="Basic and acidic residues" evidence="23">
    <location>
        <begin position="54"/>
        <end position="81"/>
    </location>
</feature>
<keyword evidence="17 22" id="KW-0472">Membrane</keyword>
<feature type="transmembrane region" description="Helical" evidence="22">
    <location>
        <begin position="1524"/>
        <end position="1544"/>
    </location>
</feature>
<evidence type="ECO:0000256" key="22">
    <source>
        <dbReference type="RuleBase" id="RU362033"/>
    </source>
</evidence>
<feature type="region of interest" description="Disordered" evidence="23">
    <location>
        <begin position="1"/>
        <end position="81"/>
    </location>
</feature>
<dbReference type="InterPro" id="IPR044492">
    <property type="entry name" value="P_typ_ATPase_HD_dom"/>
</dbReference>
<dbReference type="GO" id="GO:0005737">
    <property type="term" value="C:cytoplasm"/>
    <property type="evidence" value="ECO:0007669"/>
    <property type="project" value="UniProtKB-SubCell"/>
</dbReference>
<feature type="binding site" evidence="21">
    <location>
        <position position="1467"/>
    </location>
    <ligand>
        <name>Mg(2+)</name>
        <dbReference type="ChEBI" id="CHEBI:18420"/>
    </ligand>
</feature>
<dbReference type="CDD" id="cd22249">
    <property type="entry name" value="UDM1_RNF168_RNF169-like"/>
    <property type="match status" value="1"/>
</dbReference>
<dbReference type="InterPro" id="IPR018303">
    <property type="entry name" value="ATPase_P-typ_P_site"/>
</dbReference>
<feature type="binding site" evidence="20">
    <location>
        <position position="1441"/>
    </location>
    <ligand>
        <name>ATP</name>
        <dbReference type="ChEBI" id="CHEBI:30616"/>
    </ligand>
</feature>
<keyword evidence="9 20" id="KW-0547">Nucleotide-binding</keyword>
<evidence type="ECO:0000256" key="18">
    <source>
        <dbReference type="ARBA" id="ARBA00034036"/>
    </source>
</evidence>
<dbReference type="GO" id="GO:0005525">
    <property type="term" value="F:GTP binding"/>
    <property type="evidence" value="ECO:0007669"/>
    <property type="project" value="UniProtKB-KW"/>
</dbReference>
<keyword evidence="6" id="KW-0396">Initiation factor</keyword>
<feature type="binding site" evidence="20">
    <location>
        <position position="1470"/>
    </location>
    <ligand>
        <name>ATP</name>
        <dbReference type="ChEBI" id="CHEBI:30616"/>
    </ligand>
</feature>
<dbReference type="Pfam" id="PF16209">
    <property type="entry name" value="PhoLip_ATPase_N"/>
    <property type="match status" value="1"/>
</dbReference>
<dbReference type="FunFam" id="2.40.30.10:FF:000013">
    <property type="entry name" value="eukaryotic translation initiation factor 5B"/>
    <property type="match status" value="1"/>
</dbReference>
<dbReference type="GO" id="GO:0003924">
    <property type="term" value="F:GTPase activity"/>
    <property type="evidence" value="ECO:0007669"/>
    <property type="project" value="InterPro"/>
</dbReference>
<dbReference type="PANTHER" id="PTHR24092:SF218">
    <property type="entry name" value="PHOSPHOLIPID-TRANSPORTING ATPASE"/>
    <property type="match status" value="1"/>
</dbReference>
<feature type="active site" description="4-aspartylphosphate intermediate" evidence="19">
    <location>
        <position position="1059"/>
    </location>
</feature>
<evidence type="ECO:0000256" key="10">
    <source>
        <dbReference type="ARBA" id="ARBA00022801"/>
    </source>
</evidence>
<dbReference type="SFLD" id="SFLDF00027">
    <property type="entry name" value="p-type_atpase"/>
    <property type="match status" value="1"/>
</dbReference>
<dbReference type="SFLD" id="SFLDG00002">
    <property type="entry name" value="C1.7:_P-type_atpase_like"/>
    <property type="match status" value="1"/>
</dbReference>
<evidence type="ECO:0000256" key="5">
    <source>
        <dbReference type="ARBA" id="ARBA00022490"/>
    </source>
</evidence>
<dbReference type="InterPro" id="IPR023299">
    <property type="entry name" value="ATPase_P-typ_cyto_dom_N"/>
</dbReference>
<dbReference type="Pfam" id="PF00009">
    <property type="entry name" value="GTP_EFTU"/>
    <property type="match status" value="1"/>
</dbReference>
<feature type="binding site" evidence="20">
    <location>
        <position position="1181"/>
    </location>
    <ligand>
        <name>ATP</name>
        <dbReference type="ChEBI" id="CHEBI:30616"/>
    </ligand>
</feature>
<evidence type="ECO:0000256" key="17">
    <source>
        <dbReference type="ARBA" id="ARBA00023136"/>
    </source>
</evidence>
<dbReference type="PANTHER" id="PTHR24092">
    <property type="entry name" value="PROBABLE PHOSPHOLIPID-TRANSPORTING ATPASE"/>
    <property type="match status" value="1"/>
</dbReference>
<feature type="binding site" evidence="20">
    <location>
        <position position="1238"/>
    </location>
    <ligand>
        <name>ATP</name>
        <dbReference type="ChEBI" id="CHEBI:30616"/>
    </ligand>
</feature>
<feature type="transmembrane region" description="Helical" evidence="22">
    <location>
        <begin position="993"/>
        <end position="1014"/>
    </location>
</feature>
<dbReference type="FunFam" id="2.70.150.10:FF:000054">
    <property type="entry name" value="Phospholipid-transporting ATPase"/>
    <property type="match status" value="1"/>
</dbReference>
<feature type="binding site" evidence="21">
    <location>
        <position position="1471"/>
    </location>
    <ligand>
        <name>Mg(2+)</name>
        <dbReference type="ChEBI" id="CHEBI:18420"/>
    </ligand>
</feature>
<dbReference type="InterPro" id="IPR032630">
    <property type="entry name" value="P_typ_ATPase_c"/>
</dbReference>
<evidence type="ECO:0000256" key="7">
    <source>
        <dbReference type="ARBA" id="ARBA00022692"/>
    </source>
</evidence>
<dbReference type="SUPFAM" id="SSF81660">
    <property type="entry name" value="Metal cation-transporting ATPase, ATP-binding domain N"/>
    <property type="match status" value="1"/>
</dbReference>
<evidence type="ECO:0000313" key="26">
    <source>
        <dbReference type="Proteomes" id="UP000663845"/>
    </source>
</evidence>
<evidence type="ECO:0000256" key="19">
    <source>
        <dbReference type="PIRSR" id="PIRSR606539-1"/>
    </source>
</evidence>
<dbReference type="NCBIfam" id="TIGR01652">
    <property type="entry name" value="ATPase-Plipid"/>
    <property type="match status" value="1"/>
</dbReference>
<feature type="binding site" evidence="20">
    <location>
        <position position="1320"/>
    </location>
    <ligand>
        <name>ATP</name>
        <dbReference type="ChEBI" id="CHEBI:30616"/>
    </ligand>
</feature>
<organism evidence="25 26">
    <name type="scientific">Adineta steineri</name>
    <dbReference type="NCBI Taxonomy" id="433720"/>
    <lineage>
        <taxon>Eukaryota</taxon>
        <taxon>Metazoa</taxon>
        <taxon>Spiralia</taxon>
        <taxon>Gnathifera</taxon>
        <taxon>Rotifera</taxon>
        <taxon>Eurotatoria</taxon>
        <taxon>Bdelloidea</taxon>
        <taxon>Adinetida</taxon>
        <taxon>Adinetidae</taxon>
        <taxon>Adineta</taxon>
    </lineage>
</organism>
<dbReference type="CDD" id="cd03703">
    <property type="entry name" value="aeIF5B_II"/>
    <property type="match status" value="1"/>
</dbReference>
<evidence type="ECO:0000256" key="13">
    <source>
        <dbReference type="ARBA" id="ARBA00022917"/>
    </source>
</evidence>
<dbReference type="InterPro" id="IPR036412">
    <property type="entry name" value="HAD-like_sf"/>
</dbReference>
<feature type="binding site" evidence="20">
    <location>
        <position position="1203"/>
    </location>
    <ligand>
        <name>ATP</name>
        <dbReference type="ChEBI" id="CHEBI:30616"/>
    </ligand>
</feature>
<evidence type="ECO:0000256" key="1">
    <source>
        <dbReference type="ARBA" id="ARBA00004141"/>
    </source>
</evidence>
<keyword evidence="12 21" id="KW-0460">Magnesium</keyword>
<dbReference type="SUPFAM" id="SSF56784">
    <property type="entry name" value="HAD-like"/>
    <property type="match status" value="1"/>
</dbReference>
<keyword evidence="14 22" id="KW-1278">Translocase</keyword>
<feature type="binding site" evidence="20">
    <location>
        <position position="1059"/>
    </location>
    <ligand>
        <name>ATP</name>
        <dbReference type="ChEBI" id="CHEBI:30616"/>
    </ligand>
</feature>
<dbReference type="Gene3D" id="3.40.50.1000">
    <property type="entry name" value="HAD superfamily/HAD-like"/>
    <property type="match status" value="1"/>
</dbReference>
<evidence type="ECO:0000256" key="12">
    <source>
        <dbReference type="ARBA" id="ARBA00022842"/>
    </source>
</evidence>
<dbReference type="FunFam" id="3.40.50.300:FF:000112">
    <property type="entry name" value="Eukaryotic translation initiation factor 5B"/>
    <property type="match status" value="1"/>
</dbReference>
<evidence type="ECO:0000256" key="3">
    <source>
        <dbReference type="ARBA" id="ARBA00007733"/>
    </source>
</evidence>
<dbReference type="PRINTS" id="PR00315">
    <property type="entry name" value="ELONGATNFCT"/>
</dbReference>
<evidence type="ECO:0000313" key="25">
    <source>
        <dbReference type="EMBL" id="CAF1230943.1"/>
    </source>
</evidence>
<keyword evidence="10" id="KW-0378">Hydrolase</keyword>
<name>A0A814YJW2_9BILA</name>
<protein>
    <recommendedName>
        <fullName evidence="22">Phospholipid-transporting ATPase</fullName>
        <ecNumber evidence="22">7.6.2.1</ecNumber>
    </recommendedName>
</protein>
<dbReference type="Proteomes" id="UP000663845">
    <property type="component" value="Unassembled WGS sequence"/>
</dbReference>
<dbReference type="PROSITE" id="PS00154">
    <property type="entry name" value="ATPASE_E1_E2"/>
    <property type="match status" value="1"/>
</dbReference>
<evidence type="ECO:0000256" key="20">
    <source>
        <dbReference type="PIRSR" id="PIRSR606539-2"/>
    </source>
</evidence>
<dbReference type="InterPro" id="IPR036925">
    <property type="entry name" value="TIF_IF2_dom3_sf"/>
</dbReference>
<dbReference type="NCBIfam" id="TIGR01494">
    <property type="entry name" value="ATPase_P-type"/>
    <property type="match status" value="1"/>
</dbReference>
<feature type="compositionally biased region" description="Basic and acidic residues" evidence="23">
    <location>
        <begin position="25"/>
        <end position="35"/>
    </location>
</feature>
<evidence type="ECO:0000256" key="4">
    <source>
        <dbReference type="ARBA" id="ARBA00008109"/>
    </source>
</evidence>
<dbReference type="InterPro" id="IPR005225">
    <property type="entry name" value="Small_GTP-bd"/>
</dbReference>
<dbReference type="InterPro" id="IPR001757">
    <property type="entry name" value="P_typ_ATPase"/>
</dbReference>
<keyword evidence="8 21" id="KW-0479">Metal-binding</keyword>
<gene>
    <name evidence="25" type="ORF">JYZ213_LOCUS28539</name>
</gene>
<feature type="binding site" evidence="21">
    <location>
        <position position="1059"/>
    </location>
    <ligand>
        <name>Mg(2+)</name>
        <dbReference type="ChEBI" id="CHEBI:18420"/>
    </ligand>
</feature>
<dbReference type="InterPro" id="IPR008250">
    <property type="entry name" value="ATPase_P-typ_transduc_dom_A_sf"/>
</dbReference>
<dbReference type="GO" id="GO:0140326">
    <property type="term" value="F:ATPase-coupled intramembrane lipid transporter activity"/>
    <property type="evidence" value="ECO:0007669"/>
    <property type="project" value="UniProtKB-EC"/>
</dbReference>
<feature type="transmembrane region" description="Helical" evidence="22">
    <location>
        <begin position="1711"/>
        <end position="1729"/>
    </location>
</feature>